<feature type="compositionally biased region" description="Polar residues" evidence="1">
    <location>
        <begin position="66"/>
        <end position="76"/>
    </location>
</feature>
<feature type="compositionally biased region" description="Polar residues" evidence="1">
    <location>
        <begin position="129"/>
        <end position="144"/>
    </location>
</feature>
<evidence type="ECO:0000313" key="2">
    <source>
        <dbReference type="EMBL" id="MBW0469331.1"/>
    </source>
</evidence>
<sequence length="225" mass="25885">MSPVHLRELGIPRNQPEERTGLFRSRRSGFGKYDEWKDIKGNNAHTPIQLQIQQIHQARGVDRHGSSTSAPLTSQIPVPVKNGTHKVQPGFTLSITRGKLPEDISQRVVFQRAYGNYPRLESQHTIQTLRREGSQNQGESSQNPGYRGSMEPERAYSDFFRITRRRPTRLSSGFKPPRIQKSRGQESPFFTIPASFQDKTRIKGKEKNYFQQEEERIRTIDPEAV</sequence>
<comment type="caution">
    <text evidence="2">The sequence shown here is derived from an EMBL/GenBank/DDBJ whole genome shotgun (WGS) entry which is preliminary data.</text>
</comment>
<proteinExistence type="predicted"/>
<accession>A0A9Q3GJ39</accession>
<dbReference type="EMBL" id="AVOT02002152">
    <property type="protein sequence ID" value="MBW0469331.1"/>
    <property type="molecule type" value="Genomic_DNA"/>
</dbReference>
<keyword evidence="3" id="KW-1185">Reference proteome</keyword>
<gene>
    <name evidence="2" type="ORF">O181_009046</name>
</gene>
<organism evidence="2 3">
    <name type="scientific">Austropuccinia psidii MF-1</name>
    <dbReference type="NCBI Taxonomy" id="1389203"/>
    <lineage>
        <taxon>Eukaryota</taxon>
        <taxon>Fungi</taxon>
        <taxon>Dikarya</taxon>
        <taxon>Basidiomycota</taxon>
        <taxon>Pucciniomycotina</taxon>
        <taxon>Pucciniomycetes</taxon>
        <taxon>Pucciniales</taxon>
        <taxon>Sphaerophragmiaceae</taxon>
        <taxon>Austropuccinia</taxon>
    </lineage>
</organism>
<protein>
    <submittedName>
        <fullName evidence="2">Uncharacterized protein</fullName>
    </submittedName>
</protein>
<feature type="compositionally biased region" description="Basic and acidic residues" evidence="1">
    <location>
        <begin position="1"/>
        <end position="21"/>
    </location>
</feature>
<feature type="region of interest" description="Disordered" evidence="1">
    <location>
        <begin position="129"/>
        <end position="191"/>
    </location>
</feature>
<reference evidence="2" key="1">
    <citation type="submission" date="2021-03" db="EMBL/GenBank/DDBJ databases">
        <title>Draft genome sequence of rust myrtle Austropuccinia psidii MF-1, a brazilian biotype.</title>
        <authorList>
            <person name="Quecine M.C."/>
            <person name="Pachon D.M.R."/>
            <person name="Bonatelli M.L."/>
            <person name="Correr F.H."/>
            <person name="Franceschini L.M."/>
            <person name="Leite T.F."/>
            <person name="Margarido G.R.A."/>
            <person name="Almeida C.A."/>
            <person name="Ferrarezi J.A."/>
            <person name="Labate C.A."/>
        </authorList>
    </citation>
    <scope>NUCLEOTIDE SEQUENCE</scope>
    <source>
        <strain evidence="2">MF-1</strain>
    </source>
</reference>
<evidence type="ECO:0000256" key="1">
    <source>
        <dbReference type="SAM" id="MobiDB-lite"/>
    </source>
</evidence>
<feature type="region of interest" description="Disordered" evidence="1">
    <location>
        <begin position="62"/>
        <end position="83"/>
    </location>
</feature>
<feature type="region of interest" description="Disordered" evidence="1">
    <location>
        <begin position="1"/>
        <end position="27"/>
    </location>
</feature>
<name>A0A9Q3GJ39_9BASI</name>
<dbReference type="AlphaFoldDB" id="A0A9Q3GJ39"/>
<evidence type="ECO:0000313" key="3">
    <source>
        <dbReference type="Proteomes" id="UP000765509"/>
    </source>
</evidence>
<dbReference type="Proteomes" id="UP000765509">
    <property type="component" value="Unassembled WGS sequence"/>
</dbReference>